<proteinExistence type="predicted"/>
<organism evidence="1 2">
    <name type="scientific">Mikania micrantha</name>
    <name type="common">bitter vine</name>
    <dbReference type="NCBI Taxonomy" id="192012"/>
    <lineage>
        <taxon>Eukaryota</taxon>
        <taxon>Viridiplantae</taxon>
        <taxon>Streptophyta</taxon>
        <taxon>Embryophyta</taxon>
        <taxon>Tracheophyta</taxon>
        <taxon>Spermatophyta</taxon>
        <taxon>Magnoliopsida</taxon>
        <taxon>eudicotyledons</taxon>
        <taxon>Gunneridae</taxon>
        <taxon>Pentapetalae</taxon>
        <taxon>asterids</taxon>
        <taxon>campanulids</taxon>
        <taxon>Asterales</taxon>
        <taxon>Asteraceae</taxon>
        <taxon>Asteroideae</taxon>
        <taxon>Heliantheae alliance</taxon>
        <taxon>Eupatorieae</taxon>
        <taxon>Mikania</taxon>
    </lineage>
</organism>
<protein>
    <submittedName>
        <fullName evidence="1">Uncharacterized protein</fullName>
    </submittedName>
</protein>
<reference evidence="1 2" key="1">
    <citation type="submission" date="2019-05" db="EMBL/GenBank/DDBJ databases">
        <title>Mikania micrantha, genome provides insights into the molecular mechanism of rapid growth.</title>
        <authorList>
            <person name="Liu B."/>
        </authorList>
    </citation>
    <scope>NUCLEOTIDE SEQUENCE [LARGE SCALE GENOMIC DNA]</scope>
    <source>
        <strain evidence="1">NLD-2019</strain>
        <tissue evidence="1">Leaf</tissue>
    </source>
</reference>
<sequence>MGTRIGSIEFEIEEFSERNLRARSRTAGDRDDSVPRLGTGDLDRGTWGNQRFLLGFFHAIGLCVAKRSLSLTPEIVRQWSSSFFDVVAVGLHASFVIHMEHPLLLLIEPHCESSDTKCRF</sequence>
<evidence type="ECO:0000313" key="1">
    <source>
        <dbReference type="EMBL" id="KAD3067348.1"/>
    </source>
</evidence>
<accession>A0A5N6M0H4</accession>
<dbReference type="EMBL" id="SZYD01000017">
    <property type="protein sequence ID" value="KAD3067348.1"/>
    <property type="molecule type" value="Genomic_DNA"/>
</dbReference>
<comment type="caution">
    <text evidence="1">The sequence shown here is derived from an EMBL/GenBank/DDBJ whole genome shotgun (WGS) entry which is preliminary data.</text>
</comment>
<dbReference type="Proteomes" id="UP000326396">
    <property type="component" value="Linkage Group LG7"/>
</dbReference>
<gene>
    <name evidence="1" type="ORF">E3N88_35228</name>
</gene>
<keyword evidence="2" id="KW-1185">Reference proteome</keyword>
<evidence type="ECO:0000313" key="2">
    <source>
        <dbReference type="Proteomes" id="UP000326396"/>
    </source>
</evidence>
<dbReference type="AlphaFoldDB" id="A0A5N6M0H4"/>
<name>A0A5N6M0H4_9ASTR</name>